<dbReference type="Proteomes" id="UP000515163">
    <property type="component" value="Unplaced"/>
</dbReference>
<dbReference type="AlphaFoldDB" id="A0A6P8HEW7"/>
<feature type="signal peptide" evidence="1">
    <location>
        <begin position="1"/>
        <end position="29"/>
    </location>
</feature>
<protein>
    <submittedName>
        <fullName evidence="3">Uncharacterized protein LOC116290620</fullName>
    </submittedName>
</protein>
<name>A0A6P8HEW7_ACTTE</name>
<dbReference type="KEGG" id="aten:116290620"/>
<feature type="chain" id="PRO_5027582119" evidence="1">
    <location>
        <begin position="30"/>
        <end position="277"/>
    </location>
</feature>
<dbReference type="OrthoDB" id="5951143at2759"/>
<evidence type="ECO:0000313" key="3">
    <source>
        <dbReference type="RefSeq" id="XP_031553553.1"/>
    </source>
</evidence>
<reference evidence="3" key="1">
    <citation type="submission" date="2025-08" db="UniProtKB">
        <authorList>
            <consortium name="RefSeq"/>
        </authorList>
    </citation>
    <scope>IDENTIFICATION</scope>
    <source>
        <tissue evidence="3">Tentacle</tissue>
    </source>
</reference>
<keyword evidence="1" id="KW-0732">Signal</keyword>
<dbReference type="InParanoid" id="A0A6P8HEW7"/>
<proteinExistence type="predicted"/>
<evidence type="ECO:0000313" key="2">
    <source>
        <dbReference type="Proteomes" id="UP000515163"/>
    </source>
</evidence>
<dbReference type="RefSeq" id="XP_031553553.1">
    <property type="nucleotide sequence ID" value="XM_031697693.1"/>
</dbReference>
<keyword evidence="2" id="KW-1185">Reference proteome</keyword>
<sequence>MLDPSYRYQKSTLWLAWWEMLTFLLSTKAMSGEQQSLVFYQSGSGSGDHSNAFANRDSLIIKFFQNPEERTKKVKQSKPFLDFLSYYKRKVYPDKLDEGLVEAIEHHIEEIEPQFRSASFAQLWHALRIPLTEFFRPKSSDFLLEELVSCLYGNKTNMSPQSKLPEFIEEVRRDLIICKIGDILDANKAQSSKLSARPVFHQLWKVLRGPMTPLLVADLRTMVRELAQYTSRFEMAGIQYQLPGKMSEIRRDVVICKVDDVFNVLYDTNVNELEREL</sequence>
<gene>
    <name evidence="3" type="primary">LOC116290620</name>
</gene>
<evidence type="ECO:0000256" key="1">
    <source>
        <dbReference type="SAM" id="SignalP"/>
    </source>
</evidence>
<organism evidence="2 3">
    <name type="scientific">Actinia tenebrosa</name>
    <name type="common">Australian red waratah sea anemone</name>
    <dbReference type="NCBI Taxonomy" id="6105"/>
    <lineage>
        <taxon>Eukaryota</taxon>
        <taxon>Metazoa</taxon>
        <taxon>Cnidaria</taxon>
        <taxon>Anthozoa</taxon>
        <taxon>Hexacorallia</taxon>
        <taxon>Actiniaria</taxon>
        <taxon>Actiniidae</taxon>
        <taxon>Actinia</taxon>
    </lineage>
</organism>
<dbReference type="GeneID" id="116290620"/>
<accession>A0A6P8HEW7</accession>